<reference evidence="2 3" key="1">
    <citation type="journal article" date="2024" name="bioRxiv">
        <title>A reference genome for Trichogramma kaykai: A tiny desert-dwelling parasitoid wasp with competing sex-ratio distorters.</title>
        <authorList>
            <person name="Culotta J."/>
            <person name="Lindsey A.R."/>
        </authorList>
    </citation>
    <scope>NUCLEOTIDE SEQUENCE [LARGE SCALE GENOMIC DNA]</scope>
    <source>
        <strain evidence="2 3">KSX58</strain>
    </source>
</reference>
<sequence length="82" mass="9405">MIPNRWWPSSSSSNTSDYTFFERTGFSQVLQHDRSRQAHKGSRNSPQYAETKLRPHKQSSSGYHIAKRFHGSSISCVLAMCE</sequence>
<accession>A0ABD2WHZ2</accession>
<evidence type="ECO:0000256" key="1">
    <source>
        <dbReference type="SAM" id="MobiDB-lite"/>
    </source>
</evidence>
<comment type="caution">
    <text evidence="2">The sequence shown here is derived from an EMBL/GenBank/DDBJ whole genome shotgun (WGS) entry which is preliminary data.</text>
</comment>
<dbReference type="AlphaFoldDB" id="A0ABD2WHZ2"/>
<evidence type="ECO:0000313" key="3">
    <source>
        <dbReference type="Proteomes" id="UP001627154"/>
    </source>
</evidence>
<proteinExistence type="predicted"/>
<evidence type="ECO:0000313" key="2">
    <source>
        <dbReference type="EMBL" id="KAL3392480.1"/>
    </source>
</evidence>
<keyword evidence="3" id="KW-1185">Reference proteome</keyword>
<protein>
    <submittedName>
        <fullName evidence="2">Uncharacterized protein</fullName>
    </submittedName>
</protein>
<gene>
    <name evidence="2" type="ORF">TKK_013004</name>
</gene>
<dbReference type="Proteomes" id="UP001627154">
    <property type="component" value="Unassembled WGS sequence"/>
</dbReference>
<organism evidence="2 3">
    <name type="scientific">Trichogramma kaykai</name>
    <dbReference type="NCBI Taxonomy" id="54128"/>
    <lineage>
        <taxon>Eukaryota</taxon>
        <taxon>Metazoa</taxon>
        <taxon>Ecdysozoa</taxon>
        <taxon>Arthropoda</taxon>
        <taxon>Hexapoda</taxon>
        <taxon>Insecta</taxon>
        <taxon>Pterygota</taxon>
        <taxon>Neoptera</taxon>
        <taxon>Endopterygota</taxon>
        <taxon>Hymenoptera</taxon>
        <taxon>Apocrita</taxon>
        <taxon>Proctotrupomorpha</taxon>
        <taxon>Chalcidoidea</taxon>
        <taxon>Trichogrammatidae</taxon>
        <taxon>Trichogramma</taxon>
    </lineage>
</organism>
<name>A0ABD2WHZ2_9HYME</name>
<dbReference type="EMBL" id="JBJJXI010000104">
    <property type="protein sequence ID" value="KAL3392480.1"/>
    <property type="molecule type" value="Genomic_DNA"/>
</dbReference>
<feature type="region of interest" description="Disordered" evidence="1">
    <location>
        <begin position="31"/>
        <end position="62"/>
    </location>
</feature>